<dbReference type="Proteomes" id="UP001459277">
    <property type="component" value="Unassembled WGS sequence"/>
</dbReference>
<comment type="caution">
    <text evidence="1">The sequence shown here is derived from an EMBL/GenBank/DDBJ whole genome shotgun (WGS) entry which is preliminary data.</text>
</comment>
<gene>
    <name evidence="1" type="ORF">SO802_001077</name>
</gene>
<dbReference type="AlphaFoldDB" id="A0AAW2DWU1"/>
<evidence type="ECO:0000313" key="2">
    <source>
        <dbReference type="Proteomes" id="UP001459277"/>
    </source>
</evidence>
<name>A0AAW2DWU1_9ROSI</name>
<dbReference type="PANTHER" id="PTHR47599">
    <property type="entry name" value="CELL-TO-CELL MOVEMENT PROTEIN"/>
    <property type="match status" value="1"/>
</dbReference>
<accession>A0AAW2DWU1</accession>
<dbReference type="InterPro" id="IPR028919">
    <property type="entry name" value="Viral_movement"/>
</dbReference>
<proteinExistence type="predicted"/>
<protein>
    <submittedName>
        <fullName evidence="1">Uncharacterized protein</fullName>
    </submittedName>
</protein>
<sequence>MRGTGLFRHSWYGYCFFVDGPIYFDVFVDICLALDDPNIVKALTLNVLTSSYDMDEGSKPFALIYYIYYRILGSQLNPHVAHTKDPVGKTMLIQCSTPDAKVQVPKMIQWEDVNLPKEWLLECESPLTKPVFHETNLAHIQQYLDETVKISFHDDRPLKINEGRHSFAGSESVSKRDPDLTDYLQKNFAKPDFKFDLKLKEFQVITPKLALLSTLLKQKLPLYIAKLLMKKKKRPDLCLHLLLIFKLLKPLFFKAN</sequence>
<dbReference type="Pfam" id="PF01107">
    <property type="entry name" value="MP"/>
    <property type="match status" value="1"/>
</dbReference>
<organism evidence="1 2">
    <name type="scientific">Lithocarpus litseifolius</name>
    <dbReference type="NCBI Taxonomy" id="425828"/>
    <lineage>
        <taxon>Eukaryota</taxon>
        <taxon>Viridiplantae</taxon>
        <taxon>Streptophyta</taxon>
        <taxon>Embryophyta</taxon>
        <taxon>Tracheophyta</taxon>
        <taxon>Spermatophyta</taxon>
        <taxon>Magnoliopsida</taxon>
        <taxon>eudicotyledons</taxon>
        <taxon>Gunneridae</taxon>
        <taxon>Pentapetalae</taxon>
        <taxon>rosids</taxon>
        <taxon>fabids</taxon>
        <taxon>Fagales</taxon>
        <taxon>Fagaceae</taxon>
        <taxon>Lithocarpus</taxon>
    </lineage>
</organism>
<keyword evidence="2" id="KW-1185">Reference proteome</keyword>
<dbReference type="PANTHER" id="PTHR47599:SF4">
    <property type="entry name" value="POLYPROTEIN"/>
    <property type="match status" value="1"/>
</dbReference>
<dbReference type="EMBL" id="JAZDWU010000001">
    <property type="protein sequence ID" value="KAL0014008.1"/>
    <property type="molecule type" value="Genomic_DNA"/>
</dbReference>
<evidence type="ECO:0000313" key="1">
    <source>
        <dbReference type="EMBL" id="KAL0014008.1"/>
    </source>
</evidence>
<dbReference type="InterPro" id="IPR051596">
    <property type="entry name" value="Caulimoviridae_Movement"/>
</dbReference>
<reference evidence="1 2" key="1">
    <citation type="submission" date="2024-01" db="EMBL/GenBank/DDBJ databases">
        <title>A telomere-to-telomere, gap-free genome of sweet tea (Lithocarpus litseifolius).</title>
        <authorList>
            <person name="Zhou J."/>
        </authorList>
    </citation>
    <scope>NUCLEOTIDE SEQUENCE [LARGE SCALE GENOMIC DNA]</scope>
    <source>
        <strain evidence="1">Zhou-2022a</strain>
        <tissue evidence="1">Leaf</tissue>
    </source>
</reference>